<feature type="compositionally biased region" description="Acidic residues" evidence="8">
    <location>
        <begin position="212"/>
        <end position="221"/>
    </location>
</feature>
<comment type="caution">
    <text evidence="11">The sequence shown here is derived from an EMBL/GenBank/DDBJ whole genome shotgun (WGS) entry which is preliminary data.</text>
</comment>
<proteinExistence type="inferred from homology"/>
<feature type="region of interest" description="Disordered" evidence="8">
    <location>
        <begin position="261"/>
        <end position="282"/>
    </location>
</feature>
<feature type="region of interest" description="Disordered" evidence="8">
    <location>
        <begin position="191"/>
        <end position="221"/>
    </location>
</feature>
<dbReference type="InterPro" id="IPR029225">
    <property type="entry name" value="Nse4_Nse3-bd"/>
</dbReference>
<feature type="compositionally biased region" description="Basic and acidic residues" evidence="8">
    <location>
        <begin position="34"/>
        <end position="49"/>
    </location>
</feature>
<feature type="domain" description="Non-structural maintenance of chromosome element 4 C-terminal" evidence="9">
    <location>
        <begin position="346"/>
        <end position="432"/>
    </location>
</feature>
<evidence type="ECO:0000256" key="8">
    <source>
        <dbReference type="SAM" id="MobiDB-lite"/>
    </source>
</evidence>
<comment type="subcellular location">
    <subcellularLocation>
        <location evidence="1 7">Nucleus</location>
    </subcellularLocation>
</comment>
<feature type="domain" description="Nse4/EID protein Nse3/MAGE-binding" evidence="10">
    <location>
        <begin position="147"/>
        <end position="219"/>
    </location>
</feature>
<dbReference type="EMBL" id="JASGXD010000001">
    <property type="protein sequence ID" value="KAK6008654.1"/>
    <property type="molecule type" value="Genomic_DNA"/>
</dbReference>
<name>A0ABR0TVZ8_AURPU</name>
<dbReference type="PANTHER" id="PTHR16140:SF0">
    <property type="entry name" value="NON-STRUCTURAL MAINTENANCE OF CHROMOSOMES ELEMENT 4"/>
    <property type="match status" value="1"/>
</dbReference>
<sequence length="452" mass="50443">MARANQRPSETPARSSNVSVAPSSVVPSSPNLSSDKENRSDLPTRDKGKGRMQSTTSDSRSAKRRRTQAHPTASAARDDEPEESRFYDPTQDQHERQEIKKKSRALEREFNENRDVYLQDGGRLESVIDRANENFHGVKQTSDATVDSRLFVGISDMLLKASAQLTLGDNSTGVDIDEFVSKCIMFMRNDHGSTSAASTQRRRQRQSRRDDYGDDDDDDDQDANDVLDWAHLGTHACFPHNLRPPAPSFLLGPLSVQKKIRVQTQRRARQRKDSTIKEVRPEALTERDLQTNENNALTTLCQNIKKILDNHCATAIAAVEALGDLDDDQVSVEMNRHRITPTGGPSLFDFAINPHSFSQTVENIFYISFLIKEGNVGLAMDENGLPTLIPATPHTVAQQREKSSMRHQAVFSIDYSTWQCLIQAFKITEPLIPHRGSGGGEAAIGTRGWYNG</sequence>
<evidence type="ECO:0000313" key="12">
    <source>
        <dbReference type="Proteomes" id="UP001341245"/>
    </source>
</evidence>
<evidence type="ECO:0000256" key="2">
    <source>
        <dbReference type="ARBA" id="ARBA00008997"/>
    </source>
</evidence>
<dbReference type="Pfam" id="PF15412">
    <property type="entry name" value="Nse4-Nse3_bdg"/>
    <property type="match status" value="1"/>
</dbReference>
<keyword evidence="4 7" id="KW-0233">DNA recombination</keyword>
<feature type="region of interest" description="Disordered" evidence="8">
    <location>
        <begin position="1"/>
        <end position="98"/>
    </location>
</feature>
<feature type="compositionally biased region" description="Low complexity" evidence="8">
    <location>
        <begin position="12"/>
        <end position="33"/>
    </location>
</feature>
<protein>
    <recommendedName>
        <fullName evidence="7">Non-structural maintenance of chromosomes element 4</fullName>
    </recommendedName>
</protein>
<keyword evidence="3 7" id="KW-0227">DNA damage</keyword>
<comment type="function">
    <text evidence="7">Component of the SMC5-SMC6 complex, that promotes sister chromatid alignment after DNA damage and facilitates double-stranded DNA breaks (DSBs) repair via homologous recombination between sister chromatids.</text>
</comment>
<accession>A0ABR0TVZ8</accession>
<dbReference type="Pfam" id="PF08743">
    <property type="entry name" value="Nse4_C"/>
    <property type="match status" value="1"/>
</dbReference>
<keyword evidence="5 7" id="KW-0234">DNA repair</keyword>
<organism evidence="11 12">
    <name type="scientific">Aureobasidium pullulans</name>
    <name type="common">Black yeast</name>
    <name type="synonym">Pullularia pullulans</name>
    <dbReference type="NCBI Taxonomy" id="5580"/>
    <lineage>
        <taxon>Eukaryota</taxon>
        <taxon>Fungi</taxon>
        <taxon>Dikarya</taxon>
        <taxon>Ascomycota</taxon>
        <taxon>Pezizomycotina</taxon>
        <taxon>Dothideomycetes</taxon>
        <taxon>Dothideomycetidae</taxon>
        <taxon>Dothideales</taxon>
        <taxon>Saccotheciaceae</taxon>
        <taxon>Aureobasidium</taxon>
    </lineage>
</organism>
<evidence type="ECO:0000256" key="4">
    <source>
        <dbReference type="ARBA" id="ARBA00023172"/>
    </source>
</evidence>
<comment type="subunit">
    <text evidence="7">Component of the SMC5-SMC6 complex.</text>
</comment>
<evidence type="ECO:0000256" key="7">
    <source>
        <dbReference type="RuleBase" id="RU365071"/>
    </source>
</evidence>
<evidence type="ECO:0000256" key="5">
    <source>
        <dbReference type="ARBA" id="ARBA00023204"/>
    </source>
</evidence>
<evidence type="ECO:0000259" key="10">
    <source>
        <dbReference type="Pfam" id="PF15412"/>
    </source>
</evidence>
<keyword evidence="6 7" id="KW-0539">Nucleus</keyword>
<gene>
    <name evidence="11" type="ORF">QM012_000557</name>
</gene>
<evidence type="ECO:0000256" key="6">
    <source>
        <dbReference type="ARBA" id="ARBA00023242"/>
    </source>
</evidence>
<dbReference type="PANTHER" id="PTHR16140">
    <property type="entry name" value="NON-STRUCTURAL MAINTENANCE OF CHROMOSOMES ELEMENT 4"/>
    <property type="match status" value="1"/>
</dbReference>
<dbReference type="InterPro" id="IPR014854">
    <property type="entry name" value="Nse4_C"/>
</dbReference>
<keyword evidence="12" id="KW-1185">Reference proteome</keyword>
<dbReference type="InterPro" id="IPR027786">
    <property type="entry name" value="Nse4/EID"/>
</dbReference>
<dbReference type="Proteomes" id="UP001341245">
    <property type="component" value="Unassembled WGS sequence"/>
</dbReference>
<evidence type="ECO:0000259" key="9">
    <source>
        <dbReference type="Pfam" id="PF08743"/>
    </source>
</evidence>
<feature type="compositionally biased region" description="Basic and acidic residues" evidence="8">
    <location>
        <begin position="271"/>
        <end position="282"/>
    </location>
</feature>
<reference evidence="11 12" key="1">
    <citation type="submission" date="2023-11" db="EMBL/GenBank/DDBJ databases">
        <title>Draft genome sequence and annotation of the polyextremotolerant black yeast-like fungus Aureobasidium pullulans NRRL 62042.</title>
        <authorList>
            <person name="Dielentheis-Frenken M.R.E."/>
            <person name="Wibberg D."/>
            <person name="Blank L.M."/>
            <person name="Tiso T."/>
        </authorList>
    </citation>
    <scope>NUCLEOTIDE SEQUENCE [LARGE SCALE GENOMIC DNA]</scope>
    <source>
        <strain evidence="11 12">NRRL 62042</strain>
    </source>
</reference>
<evidence type="ECO:0000256" key="3">
    <source>
        <dbReference type="ARBA" id="ARBA00022763"/>
    </source>
</evidence>
<feature type="compositionally biased region" description="Basic residues" evidence="8">
    <location>
        <begin position="261"/>
        <end position="270"/>
    </location>
</feature>
<evidence type="ECO:0000313" key="11">
    <source>
        <dbReference type="EMBL" id="KAK6008654.1"/>
    </source>
</evidence>
<comment type="similarity">
    <text evidence="2 7">Belongs to the NSE4 family.</text>
</comment>
<evidence type="ECO:0000256" key="1">
    <source>
        <dbReference type="ARBA" id="ARBA00004123"/>
    </source>
</evidence>
<feature type="compositionally biased region" description="Basic and acidic residues" evidence="8">
    <location>
        <begin position="83"/>
        <end position="98"/>
    </location>
</feature>